<dbReference type="AlphaFoldDB" id="A0AAU9T7H4"/>
<accession>A0AAU9T7H4</accession>
<evidence type="ECO:0000313" key="1">
    <source>
        <dbReference type="EMBL" id="CAH2079180.1"/>
    </source>
</evidence>
<protein>
    <submittedName>
        <fullName evidence="1">Uncharacterized protein</fullName>
    </submittedName>
</protein>
<keyword evidence="2" id="KW-1185">Reference proteome</keyword>
<organism evidence="1 2">
    <name type="scientific">Thlaspi arvense</name>
    <name type="common">Field penny-cress</name>
    <dbReference type="NCBI Taxonomy" id="13288"/>
    <lineage>
        <taxon>Eukaryota</taxon>
        <taxon>Viridiplantae</taxon>
        <taxon>Streptophyta</taxon>
        <taxon>Embryophyta</taxon>
        <taxon>Tracheophyta</taxon>
        <taxon>Spermatophyta</taxon>
        <taxon>Magnoliopsida</taxon>
        <taxon>eudicotyledons</taxon>
        <taxon>Gunneridae</taxon>
        <taxon>Pentapetalae</taxon>
        <taxon>rosids</taxon>
        <taxon>malvids</taxon>
        <taxon>Brassicales</taxon>
        <taxon>Brassicaceae</taxon>
        <taxon>Thlaspideae</taxon>
        <taxon>Thlaspi</taxon>
    </lineage>
</organism>
<sequence>MFSLQVLCFASSSKNEMYQFVLNKEKVFKGRSNIERKIYKKEKVFKEKRKIESIIDKKVSSFSNLAL</sequence>
<evidence type="ECO:0000313" key="2">
    <source>
        <dbReference type="Proteomes" id="UP000836841"/>
    </source>
</evidence>
<proteinExistence type="predicted"/>
<gene>
    <name evidence="1" type="ORF">TAV2_LOCUS23848</name>
</gene>
<dbReference type="Proteomes" id="UP000836841">
    <property type="component" value="Chromosome 7"/>
</dbReference>
<reference evidence="1 2" key="1">
    <citation type="submission" date="2022-03" db="EMBL/GenBank/DDBJ databases">
        <authorList>
            <person name="Nunn A."/>
            <person name="Chopra R."/>
            <person name="Nunn A."/>
            <person name="Contreras Garrido A."/>
        </authorList>
    </citation>
    <scope>NUCLEOTIDE SEQUENCE [LARGE SCALE GENOMIC DNA]</scope>
</reference>
<dbReference type="EMBL" id="OU466863">
    <property type="protein sequence ID" value="CAH2079180.1"/>
    <property type="molecule type" value="Genomic_DNA"/>
</dbReference>
<name>A0AAU9T7H4_THLAR</name>